<accession>A0A926HUW5</accession>
<dbReference type="EMBL" id="JACRSP010000002">
    <property type="protein sequence ID" value="MBC8536360.1"/>
    <property type="molecule type" value="Genomic_DNA"/>
</dbReference>
<feature type="transmembrane region" description="Helical" evidence="6">
    <location>
        <begin position="84"/>
        <end position="104"/>
    </location>
</feature>
<protein>
    <submittedName>
        <fullName evidence="7">Branched-chain amino acid ABC transporter permease</fullName>
    </submittedName>
</protein>
<dbReference type="InterPro" id="IPR043428">
    <property type="entry name" value="LivM-like"/>
</dbReference>
<proteinExistence type="predicted"/>
<feature type="transmembrane region" description="Helical" evidence="6">
    <location>
        <begin position="116"/>
        <end position="136"/>
    </location>
</feature>
<reference evidence="7" key="1">
    <citation type="submission" date="2020-08" db="EMBL/GenBank/DDBJ databases">
        <title>Genome public.</title>
        <authorList>
            <person name="Liu C."/>
            <person name="Sun Q."/>
        </authorList>
    </citation>
    <scope>NUCLEOTIDE SEQUENCE</scope>
    <source>
        <strain evidence="7">BX7</strain>
    </source>
</reference>
<keyword evidence="2" id="KW-1003">Cell membrane</keyword>
<sequence length="332" mass="35912">MTKKLHHSKSLKIALAAAALVLALLVPVFVKSAYWGRLINQAIVNMVVVLGLNLLSGYVGLLNVGAVGMVALGAYTSSLLALRLGVPVWIGLIASVGMGVIIGVGLGGPCLRLKGIYLVLMTSAFAEIVRIMLINLPEFTGGAIGLSQIPSFTFFGKQLKSNASIYYVFLVILVISVLFCWRVMHSKWGRVFLAVKDNDESVQTCGINVTSIKIKAFITAAIFACVAGTMYASMAGYITPNDFSGDLSNRYILMMMVGGWGNVFGGLLGAGMVTLLPEFLKFLGDYYWLVFYIVVFIMAIAMPGGLISLFSKNKKVHSSFLENLGLRKRKER</sequence>
<dbReference type="InterPro" id="IPR001851">
    <property type="entry name" value="ABC_transp_permease"/>
</dbReference>
<keyword evidence="5 6" id="KW-0472">Membrane</keyword>
<comment type="caution">
    <text evidence="7">The sequence shown here is derived from an EMBL/GenBank/DDBJ whole genome shotgun (WGS) entry which is preliminary data.</text>
</comment>
<dbReference type="PANTHER" id="PTHR30482:SF10">
    <property type="entry name" value="HIGH-AFFINITY BRANCHED-CHAIN AMINO ACID TRANSPORT PROTEIN BRAE"/>
    <property type="match status" value="1"/>
</dbReference>
<dbReference type="AlphaFoldDB" id="A0A926HUW5"/>
<keyword evidence="8" id="KW-1185">Reference proteome</keyword>
<dbReference type="PANTHER" id="PTHR30482">
    <property type="entry name" value="HIGH-AFFINITY BRANCHED-CHAIN AMINO ACID TRANSPORT SYSTEM PERMEASE"/>
    <property type="match status" value="1"/>
</dbReference>
<keyword evidence="3 6" id="KW-0812">Transmembrane</keyword>
<gene>
    <name evidence="7" type="ORF">H8695_06585</name>
</gene>
<evidence type="ECO:0000256" key="1">
    <source>
        <dbReference type="ARBA" id="ARBA00004651"/>
    </source>
</evidence>
<feature type="transmembrane region" description="Helical" evidence="6">
    <location>
        <begin position="286"/>
        <end position="310"/>
    </location>
</feature>
<feature type="transmembrane region" description="Helical" evidence="6">
    <location>
        <begin position="251"/>
        <end position="274"/>
    </location>
</feature>
<keyword evidence="4 6" id="KW-1133">Transmembrane helix</keyword>
<evidence type="ECO:0000256" key="2">
    <source>
        <dbReference type="ARBA" id="ARBA00022475"/>
    </source>
</evidence>
<evidence type="ECO:0000313" key="8">
    <source>
        <dbReference type="Proteomes" id="UP000620366"/>
    </source>
</evidence>
<dbReference type="Proteomes" id="UP000620366">
    <property type="component" value="Unassembled WGS sequence"/>
</dbReference>
<dbReference type="CDD" id="cd06581">
    <property type="entry name" value="TM_PBP1_LivM_like"/>
    <property type="match status" value="1"/>
</dbReference>
<evidence type="ECO:0000256" key="6">
    <source>
        <dbReference type="SAM" id="Phobius"/>
    </source>
</evidence>
<evidence type="ECO:0000256" key="5">
    <source>
        <dbReference type="ARBA" id="ARBA00023136"/>
    </source>
</evidence>
<feature type="transmembrane region" description="Helical" evidence="6">
    <location>
        <begin position="216"/>
        <end position="239"/>
    </location>
</feature>
<name>A0A926HUW5_9FIRM</name>
<comment type="subcellular location">
    <subcellularLocation>
        <location evidence="1">Cell membrane</location>
        <topology evidence="1">Multi-pass membrane protein</topology>
    </subcellularLocation>
</comment>
<dbReference type="RefSeq" id="WP_249300142.1">
    <property type="nucleotide sequence ID" value="NZ_JACRSP010000002.1"/>
</dbReference>
<feature type="transmembrane region" description="Helical" evidence="6">
    <location>
        <begin position="42"/>
        <end position="72"/>
    </location>
</feature>
<evidence type="ECO:0000313" key="7">
    <source>
        <dbReference type="EMBL" id="MBC8536360.1"/>
    </source>
</evidence>
<feature type="transmembrane region" description="Helical" evidence="6">
    <location>
        <begin position="165"/>
        <end position="184"/>
    </location>
</feature>
<dbReference type="GO" id="GO:0005886">
    <property type="term" value="C:plasma membrane"/>
    <property type="evidence" value="ECO:0007669"/>
    <property type="project" value="UniProtKB-SubCell"/>
</dbReference>
<evidence type="ECO:0000256" key="4">
    <source>
        <dbReference type="ARBA" id="ARBA00022989"/>
    </source>
</evidence>
<evidence type="ECO:0000256" key="3">
    <source>
        <dbReference type="ARBA" id="ARBA00022692"/>
    </source>
</evidence>
<dbReference type="Pfam" id="PF02653">
    <property type="entry name" value="BPD_transp_2"/>
    <property type="match status" value="1"/>
</dbReference>
<dbReference type="GO" id="GO:0015658">
    <property type="term" value="F:branched-chain amino acid transmembrane transporter activity"/>
    <property type="evidence" value="ECO:0007669"/>
    <property type="project" value="InterPro"/>
</dbReference>
<organism evidence="7 8">
    <name type="scientific">Feifania hominis</name>
    <dbReference type="NCBI Taxonomy" id="2763660"/>
    <lineage>
        <taxon>Bacteria</taxon>
        <taxon>Bacillati</taxon>
        <taxon>Bacillota</taxon>
        <taxon>Clostridia</taxon>
        <taxon>Eubacteriales</taxon>
        <taxon>Feifaniaceae</taxon>
        <taxon>Feifania</taxon>
    </lineage>
</organism>